<name>A0A5C5XIV5_9PLAN</name>
<evidence type="ECO:0000313" key="1">
    <source>
        <dbReference type="EMBL" id="TWT63116.1"/>
    </source>
</evidence>
<sequence length="339" mass="38724">MHNHTHPIGIIAKRSISILTVICFLLFNAVAKSTPPENKHISLSEVLNEDYLRYSYLLGNELKLNPNPYTVHYNALPYHLLPDDELHRNTQSESDHIAINCKWVETNIPRQNDKISHDTHCKIQMANFLGFTEARLRSTPPKWFNNILTNKIKSYQNNDLDDSKKYIMCEFSTNIYYNQDQHEERMPVPCGNIVKKWSYVQGNNNEYIVDLVDGYTININIPMPHDLQYAADTLHVSELANHYLIMLSSAWGISHPIYCVDKSSMELSWESWSWSSGYSGAGGGAPPFTLAQAVQQDSNVIVFGVSLHLPYIERYDLNTGKCDLRLSPYAEMPAIGLDK</sequence>
<accession>A0A5C5XIV5</accession>
<reference evidence="1 2" key="1">
    <citation type="submission" date="2019-02" db="EMBL/GenBank/DDBJ databases">
        <title>Deep-cultivation of Planctomycetes and their phenomic and genomic characterization uncovers novel biology.</title>
        <authorList>
            <person name="Wiegand S."/>
            <person name="Jogler M."/>
            <person name="Boedeker C."/>
            <person name="Pinto D."/>
            <person name="Vollmers J."/>
            <person name="Rivas-Marin E."/>
            <person name="Kohn T."/>
            <person name="Peeters S.H."/>
            <person name="Heuer A."/>
            <person name="Rast P."/>
            <person name="Oberbeckmann S."/>
            <person name="Bunk B."/>
            <person name="Jeske O."/>
            <person name="Meyerdierks A."/>
            <person name="Storesund J.E."/>
            <person name="Kallscheuer N."/>
            <person name="Luecker S."/>
            <person name="Lage O.M."/>
            <person name="Pohl T."/>
            <person name="Merkel B.J."/>
            <person name="Hornburger P."/>
            <person name="Mueller R.-W."/>
            <person name="Bruemmer F."/>
            <person name="Labrenz M."/>
            <person name="Spormann A.M."/>
            <person name="Op Den Camp H."/>
            <person name="Overmann J."/>
            <person name="Amann R."/>
            <person name="Jetten M.S.M."/>
            <person name="Mascher T."/>
            <person name="Medema M.H."/>
            <person name="Devos D.P."/>
            <person name="Kaster A.-K."/>
            <person name="Ovreas L."/>
            <person name="Rohde M."/>
            <person name="Galperin M.Y."/>
            <person name="Jogler C."/>
        </authorList>
    </citation>
    <scope>NUCLEOTIDE SEQUENCE [LARGE SCALE GENOMIC DNA]</scope>
    <source>
        <strain evidence="1 2">Pan54</strain>
    </source>
</reference>
<gene>
    <name evidence="1" type="ORF">Pan54_38670</name>
</gene>
<evidence type="ECO:0000313" key="2">
    <source>
        <dbReference type="Proteomes" id="UP000316095"/>
    </source>
</evidence>
<comment type="caution">
    <text evidence="1">The sequence shown here is derived from an EMBL/GenBank/DDBJ whole genome shotgun (WGS) entry which is preliminary data.</text>
</comment>
<dbReference type="EMBL" id="SJPG01000001">
    <property type="protein sequence ID" value="TWT63116.1"/>
    <property type="molecule type" value="Genomic_DNA"/>
</dbReference>
<organism evidence="1 2">
    <name type="scientific">Rubinisphaera italica</name>
    <dbReference type="NCBI Taxonomy" id="2527969"/>
    <lineage>
        <taxon>Bacteria</taxon>
        <taxon>Pseudomonadati</taxon>
        <taxon>Planctomycetota</taxon>
        <taxon>Planctomycetia</taxon>
        <taxon>Planctomycetales</taxon>
        <taxon>Planctomycetaceae</taxon>
        <taxon>Rubinisphaera</taxon>
    </lineage>
</organism>
<keyword evidence="2" id="KW-1185">Reference proteome</keyword>
<protein>
    <submittedName>
        <fullName evidence="1">Uncharacterized protein</fullName>
    </submittedName>
</protein>
<dbReference type="AlphaFoldDB" id="A0A5C5XIV5"/>
<dbReference type="RefSeq" id="WP_146504901.1">
    <property type="nucleotide sequence ID" value="NZ_SJPG01000001.1"/>
</dbReference>
<proteinExistence type="predicted"/>
<dbReference type="Proteomes" id="UP000316095">
    <property type="component" value="Unassembled WGS sequence"/>
</dbReference>